<dbReference type="EMBL" id="CM041540">
    <property type="protein sequence ID" value="KAI3366562.1"/>
    <property type="molecule type" value="Genomic_DNA"/>
</dbReference>
<dbReference type="Proteomes" id="UP000831701">
    <property type="component" value="Chromosome 10"/>
</dbReference>
<protein>
    <submittedName>
        <fullName evidence="1">Uncharacterized protein</fullName>
    </submittedName>
</protein>
<evidence type="ECO:0000313" key="2">
    <source>
        <dbReference type="Proteomes" id="UP000831701"/>
    </source>
</evidence>
<name>A0ACB8WH14_9TELE</name>
<sequence length="362" mass="41489">MSSANYLLTEEQLLCCICLDVFTDPVTLPCGHNFCKDCISQHLNFNSQRCCPMCKERVDKKYKLGVNTFISEVALQFRQSAGKKARNKSKQQGAKPEKVPFDVLTGSKRTSLKVYFLLALVLASLIIFFATYLNLHQTMSSLKTYQHFHTVENSMCTKHGKPLGLYCKNEQTAICRSCAESSHRFHHIVPLKEEYEVKKRELKKTQAKIQQEILERKLKNEEIKHSIELSKDAADRDIADGVRVFTALIESLERAKAELIQMIEAKQETTEKQAKVFIQDLEQETSELEERWVEVERLSRSKHQVHFLQSFAYLNASALNKDRTDVSICPARYEGILRTAMVSAVSQLTETVSNEMKMLHEA</sequence>
<organism evidence="1 2">
    <name type="scientific">Scortum barcoo</name>
    <name type="common">barcoo grunter</name>
    <dbReference type="NCBI Taxonomy" id="214431"/>
    <lineage>
        <taxon>Eukaryota</taxon>
        <taxon>Metazoa</taxon>
        <taxon>Chordata</taxon>
        <taxon>Craniata</taxon>
        <taxon>Vertebrata</taxon>
        <taxon>Euteleostomi</taxon>
        <taxon>Actinopterygii</taxon>
        <taxon>Neopterygii</taxon>
        <taxon>Teleostei</taxon>
        <taxon>Neoteleostei</taxon>
        <taxon>Acanthomorphata</taxon>
        <taxon>Eupercaria</taxon>
        <taxon>Centrarchiformes</taxon>
        <taxon>Terapontoidei</taxon>
        <taxon>Terapontidae</taxon>
        <taxon>Scortum</taxon>
    </lineage>
</organism>
<keyword evidence="2" id="KW-1185">Reference proteome</keyword>
<comment type="caution">
    <text evidence="1">The sequence shown here is derived from an EMBL/GenBank/DDBJ whole genome shotgun (WGS) entry which is preliminary data.</text>
</comment>
<accession>A0ACB8WH14</accession>
<proteinExistence type="predicted"/>
<evidence type="ECO:0000313" key="1">
    <source>
        <dbReference type="EMBL" id="KAI3366562.1"/>
    </source>
</evidence>
<gene>
    <name evidence="1" type="ORF">L3Q82_000481</name>
</gene>
<reference evidence="1" key="1">
    <citation type="submission" date="2022-04" db="EMBL/GenBank/DDBJ databases">
        <title>Jade perch genome.</title>
        <authorList>
            <person name="Chao B."/>
        </authorList>
    </citation>
    <scope>NUCLEOTIDE SEQUENCE</scope>
    <source>
        <strain evidence="1">CB-2022</strain>
    </source>
</reference>